<proteinExistence type="predicted"/>
<reference evidence="2" key="1">
    <citation type="submission" date="2021-02" db="EMBL/GenBank/DDBJ databases">
        <authorList>
            <person name="Nowell W R."/>
        </authorList>
    </citation>
    <scope>NUCLEOTIDE SEQUENCE</scope>
</reference>
<feature type="compositionally biased region" description="Basic and acidic residues" evidence="1">
    <location>
        <begin position="1126"/>
        <end position="1145"/>
    </location>
</feature>
<dbReference type="OrthoDB" id="47801at2759"/>
<dbReference type="EMBL" id="CAJOBC010083416">
    <property type="protein sequence ID" value="CAF4301281.1"/>
    <property type="molecule type" value="Genomic_DNA"/>
</dbReference>
<protein>
    <submittedName>
        <fullName evidence="2">Uncharacterized protein</fullName>
    </submittedName>
</protein>
<feature type="region of interest" description="Disordered" evidence="1">
    <location>
        <begin position="1091"/>
        <end position="1113"/>
    </location>
</feature>
<sequence length="1174" mass="134262">KTSTLIYLLSTTNKNDQTLTFIKEFLNQFQLSNILHFKSSASLKWFFVVIGQWVLTYPKLISNKILTTLLDLLKIITNKNCYTQILKSRFGLFQDPFEIDLFDFDISIFLECCLRNHELFSNGQTLASQSTAVSSTVSTGGVHPGISSVNTAASETSLSSSSNIQYYLSKLLPLPVSSSNVYLKPILGLSDVLPLNYIFHSASDGTRLEKIDTKNLLALNGFDSNVTTMTGAHTQLNNHPFTSYSTYMLLSQLTSTTATGISSPPMPTPTPPMMHTYLIQDADIDLTNFDKLNKQQQEKYSKLKYTTITKKNKRLSDFLASKNSSKVPLSSTSIMKKTEQLSKKRENKKRKVRSSTNDILNYMTNTMTRGQFPTVYQVTVDRLYPDGRSYFILDFGQQVTFTDIFIPPCSKVSSLTLDFWSVSEQTDCQRLFSTNQISLNPFYLNDIQPPVIGRYVKVTLIGRYNISSSSLRLPCGYFFGYPFVITKGNRQEQLEKDENNKKQLSVIEGHYETIVANYSLHRNRLVDLLNNLSPTDNDNVNNTIKKVYRECLFYQMQMNIARRNIEKCRQLVKQNVNNDENNEQHKKTRISSDYIRVLVDLMTNTLTSLSAISEQNQLKLESDSTHSNLYELFDYSIRRTHDLSLDNALKLFAEYGINHLYLNDMFKRLLKIFSYYSWWPEFVQICLQNYFVNDFNNIHFSYYKKNLFCSLIDLCEQTLLPMISLSSSNVSTIQDLLLYTQYRRLSSAYSNSVLELIYTSIDKQSLSSLEWLLSFLHRLSDKQLIPVQLTKSIFNRLKTALYRSNTNATTMDIENDENDQIMNLEQPSSLNNVPLTSTSPSFVSNLEHFLNTSSIIHTPRSNSIDNYRKKRKEMLIKKATKTSVATQTISKTSASTQTNLSLLTKKENSEQPATTCFNQMNVNDVFVEQMDIDQENSSFLSYFCNRQLCLNVTSSLVKLLINSFHNDNKNINNGYDSSIPHDLFLLICKCLSNITRSCYPLLILDEFLTNNQLKLLLSYSSGEIVDKEKNIYIRQSSPWIQHAINGLLLDLIDNENFSEPNERKVNSINDTILEEQQHLSDFLLLKKPSEDSTNAMELSSTNDTTDGDKVATGNTDLTDIKLLENDKYIDEENDKATNEKAKPFEKNSSAIKNSKKKSNSNTSTYYSPQQLYGS</sequence>
<feature type="non-terminal residue" evidence="2">
    <location>
        <position position="1174"/>
    </location>
</feature>
<gene>
    <name evidence="2" type="ORF">SRO942_LOCUS34263</name>
</gene>
<evidence type="ECO:0000256" key="1">
    <source>
        <dbReference type="SAM" id="MobiDB-lite"/>
    </source>
</evidence>
<organism evidence="2 3">
    <name type="scientific">Didymodactylos carnosus</name>
    <dbReference type="NCBI Taxonomy" id="1234261"/>
    <lineage>
        <taxon>Eukaryota</taxon>
        <taxon>Metazoa</taxon>
        <taxon>Spiralia</taxon>
        <taxon>Gnathifera</taxon>
        <taxon>Rotifera</taxon>
        <taxon>Eurotatoria</taxon>
        <taxon>Bdelloidea</taxon>
        <taxon>Philodinida</taxon>
        <taxon>Philodinidae</taxon>
        <taxon>Didymodactylos</taxon>
    </lineage>
</organism>
<evidence type="ECO:0000313" key="2">
    <source>
        <dbReference type="EMBL" id="CAF4301281.1"/>
    </source>
</evidence>
<feature type="region of interest" description="Disordered" evidence="1">
    <location>
        <begin position="329"/>
        <end position="354"/>
    </location>
</feature>
<name>A0A8S2U6R0_9BILA</name>
<comment type="caution">
    <text evidence="2">The sequence shown here is derived from an EMBL/GenBank/DDBJ whole genome shotgun (WGS) entry which is preliminary data.</text>
</comment>
<evidence type="ECO:0000313" key="3">
    <source>
        <dbReference type="Proteomes" id="UP000681722"/>
    </source>
</evidence>
<dbReference type="AlphaFoldDB" id="A0A8S2U6R0"/>
<feature type="compositionally biased region" description="Polar residues" evidence="1">
    <location>
        <begin position="1091"/>
        <end position="1104"/>
    </location>
</feature>
<accession>A0A8S2U6R0</accession>
<dbReference type="Proteomes" id="UP000681722">
    <property type="component" value="Unassembled WGS sequence"/>
</dbReference>
<feature type="non-terminal residue" evidence="2">
    <location>
        <position position="1"/>
    </location>
</feature>
<feature type="compositionally biased region" description="Polar residues" evidence="1">
    <location>
        <begin position="1162"/>
        <end position="1174"/>
    </location>
</feature>
<feature type="region of interest" description="Disordered" evidence="1">
    <location>
        <begin position="1126"/>
        <end position="1174"/>
    </location>
</feature>